<comment type="caution">
    <text evidence="2">The sequence shown here is derived from an EMBL/GenBank/DDBJ whole genome shotgun (WGS) entry which is preliminary data.</text>
</comment>
<dbReference type="OrthoDB" id="5409998at2759"/>
<organism evidence="2 3">
    <name type="scientific">Coccidioides posadasii (strain C735)</name>
    <name type="common">Valley fever fungus</name>
    <dbReference type="NCBI Taxonomy" id="222929"/>
    <lineage>
        <taxon>Eukaryota</taxon>
        <taxon>Fungi</taxon>
        <taxon>Dikarya</taxon>
        <taxon>Ascomycota</taxon>
        <taxon>Pezizomycotina</taxon>
        <taxon>Eurotiomycetes</taxon>
        <taxon>Eurotiomycetidae</taxon>
        <taxon>Onygenales</taxon>
        <taxon>Onygenaceae</taxon>
        <taxon>Coccidioides</taxon>
    </lineage>
</organism>
<dbReference type="VEuPathDB" id="FungiDB:CPC735_014740"/>
<name>C5PCR6_COCP7</name>
<feature type="region of interest" description="Disordered" evidence="1">
    <location>
        <begin position="116"/>
        <end position="320"/>
    </location>
</feature>
<feature type="compositionally biased region" description="Basic and acidic residues" evidence="1">
    <location>
        <begin position="121"/>
        <end position="147"/>
    </location>
</feature>
<dbReference type="EMBL" id="ACFW01000043">
    <property type="protein sequence ID" value="EER24877.1"/>
    <property type="molecule type" value="Genomic_DNA"/>
</dbReference>
<dbReference type="HOGENOM" id="CLU_769452_0_0_1"/>
<feature type="compositionally biased region" description="Low complexity" evidence="1">
    <location>
        <begin position="152"/>
        <end position="165"/>
    </location>
</feature>
<gene>
    <name evidence="2" type="ORF">CPC735_014740</name>
</gene>
<proteinExistence type="predicted"/>
<accession>C5PCR6</accession>
<feature type="compositionally biased region" description="Polar residues" evidence="1">
    <location>
        <begin position="295"/>
        <end position="312"/>
    </location>
</feature>
<protein>
    <submittedName>
        <fullName evidence="2">Uncharacterized protein</fullName>
    </submittedName>
</protein>
<dbReference type="Proteomes" id="UP000009084">
    <property type="component" value="Unassembled WGS sequence"/>
</dbReference>
<evidence type="ECO:0000313" key="2">
    <source>
        <dbReference type="EMBL" id="EER24877.1"/>
    </source>
</evidence>
<reference evidence="2 3" key="1">
    <citation type="journal article" date="2009" name="Genome Res.">
        <title>Comparative genomic analyses of the human fungal pathogens Coccidioides and their relatives.</title>
        <authorList>
            <person name="Sharpton T.J."/>
            <person name="Stajich J.E."/>
            <person name="Rounsley S.D."/>
            <person name="Gardner M.J."/>
            <person name="Wortman J.R."/>
            <person name="Jordar V.S."/>
            <person name="Maiti R."/>
            <person name="Kodira C.D."/>
            <person name="Neafsey D.E."/>
            <person name="Zeng Q."/>
            <person name="Hung C.-Y."/>
            <person name="McMahan C."/>
            <person name="Muszewska A."/>
            <person name="Grynberg M."/>
            <person name="Mandel M.A."/>
            <person name="Kellner E.M."/>
            <person name="Barker B.M."/>
            <person name="Galgiani J.N."/>
            <person name="Orbach M.J."/>
            <person name="Kirkland T.N."/>
            <person name="Cole G.T."/>
            <person name="Henn M.R."/>
            <person name="Birren B.W."/>
            <person name="Taylor J.W."/>
        </authorList>
    </citation>
    <scope>NUCLEOTIDE SEQUENCE [LARGE SCALE GENOMIC DNA]</scope>
    <source>
        <strain evidence="3">C735</strain>
    </source>
</reference>
<feature type="compositionally biased region" description="Low complexity" evidence="1">
    <location>
        <begin position="173"/>
        <end position="203"/>
    </location>
</feature>
<evidence type="ECO:0000256" key="1">
    <source>
        <dbReference type="SAM" id="MobiDB-lite"/>
    </source>
</evidence>
<sequence length="359" mass="38134">MATPMQPCDESLETLTAMVNQTVCPRPRPCRFSAFWRSNQTLTRDSNQLIETGRFFRTCGSLQSRAQLKRNFPAVHEQYQSALDDLSEQIFIAKAFLEKDYEAIVLRKSTLRASKPLATPQEEKTKDVQMEDTDEQRRADVTMKVESKSPAQPTVPTTQPLSTSTPPAPPDSAPDQNLLPTAPPTTADTALALPATAPALQPPSVEEKNPAGAPPEADPESTPANISHIDLTEEMGAPEGPLPLAESELDLGGTLGSLLPGLESYANAGTDEAIIGLPGPESGTAEEANPPKDASNGTSNPANPSTTQTQEAGRTDIPMDDVASAFDDAFIGAADFVGGGDDLLLHGADIGELDDSWFA</sequence>
<feature type="compositionally biased region" description="Low complexity" evidence="1">
    <location>
        <begin position="250"/>
        <end position="264"/>
    </location>
</feature>
<evidence type="ECO:0000313" key="3">
    <source>
        <dbReference type="Proteomes" id="UP000009084"/>
    </source>
</evidence>
<dbReference type="AlphaFoldDB" id="C5PCR6"/>